<dbReference type="AlphaFoldDB" id="A0A3N4HVH0"/>
<sequence>MSEPRSNAPHAQIPNKVPSSSIMHLPAELRLKIYTPLPLISLLQLSHTSSIFYKDINHLWHTYPSFRTSFHPKLAASNFRLTLSSLQHVDLTSTRERDLFIGTSLYAPKRPELQPDKGFWPCKICFKFYSNRAFLRWEKGSTGGLKHCPDCETMARRRLVLGENCWGCRDMDPLVETKVPQLRRQLTESVWYTWPPDISRSFLPFDIRY</sequence>
<dbReference type="InterPro" id="IPR001810">
    <property type="entry name" value="F-box_dom"/>
</dbReference>
<dbReference type="PROSITE" id="PS50181">
    <property type="entry name" value="FBOX"/>
    <property type="match status" value="1"/>
</dbReference>
<keyword evidence="3" id="KW-1185">Reference proteome</keyword>
<protein>
    <recommendedName>
        <fullName evidence="1">F-box domain-containing protein</fullName>
    </recommendedName>
</protein>
<reference evidence="2 3" key="1">
    <citation type="journal article" date="2018" name="Nat. Ecol. Evol.">
        <title>Pezizomycetes genomes reveal the molecular basis of ectomycorrhizal truffle lifestyle.</title>
        <authorList>
            <person name="Murat C."/>
            <person name="Payen T."/>
            <person name="Noel B."/>
            <person name="Kuo A."/>
            <person name="Morin E."/>
            <person name="Chen J."/>
            <person name="Kohler A."/>
            <person name="Krizsan K."/>
            <person name="Balestrini R."/>
            <person name="Da Silva C."/>
            <person name="Montanini B."/>
            <person name="Hainaut M."/>
            <person name="Levati E."/>
            <person name="Barry K.W."/>
            <person name="Belfiori B."/>
            <person name="Cichocki N."/>
            <person name="Clum A."/>
            <person name="Dockter R.B."/>
            <person name="Fauchery L."/>
            <person name="Guy J."/>
            <person name="Iotti M."/>
            <person name="Le Tacon F."/>
            <person name="Lindquist E.A."/>
            <person name="Lipzen A."/>
            <person name="Malagnac F."/>
            <person name="Mello A."/>
            <person name="Molinier V."/>
            <person name="Miyauchi S."/>
            <person name="Poulain J."/>
            <person name="Riccioni C."/>
            <person name="Rubini A."/>
            <person name="Sitrit Y."/>
            <person name="Splivallo R."/>
            <person name="Traeger S."/>
            <person name="Wang M."/>
            <person name="Zifcakova L."/>
            <person name="Wipf D."/>
            <person name="Zambonelli A."/>
            <person name="Paolocci F."/>
            <person name="Nowrousian M."/>
            <person name="Ottonello S."/>
            <person name="Baldrian P."/>
            <person name="Spatafora J.W."/>
            <person name="Henrissat B."/>
            <person name="Nagy L.G."/>
            <person name="Aury J.M."/>
            <person name="Wincker P."/>
            <person name="Grigoriev I.V."/>
            <person name="Bonfante P."/>
            <person name="Martin F.M."/>
        </authorList>
    </citation>
    <scope>NUCLEOTIDE SEQUENCE [LARGE SCALE GENOMIC DNA]</scope>
    <source>
        <strain evidence="2 3">RN42</strain>
    </source>
</reference>
<dbReference type="InterPro" id="IPR036047">
    <property type="entry name" value="F-box-like_dom_sf"/>
</dbReference>
<evidence type="ECO:0000313" key="3">
    <source>
        <dbReference type="Proteomes" id="UP000275078"/>
    </source>
</evidence>
<name>A0A3N4HVH0_ASCIM</name>
<dbReference type="SUPFAM" id="SSF81383">
    <property type="entry name" value="F-box domain"/>
    <property type="match status" value="1"/>
</dbReference>
<proteinExistence type="predicted"/>
<gene>
    <name evidence="2" type="ORF">BJ508DRAFT_329870</name>
</gene>
<dbReference type="Proteomes" id="UP000275078">
    <property type="component" value="Unassembled WGS sequence"/>
</dbReference>
<evidence type="ECO:0000259" key="1">
    <source>
        <dbReference type="PROSITE" id="PS50181"/>
    </source>
</evidence>
<organism evidence="2 3">
    <name type="scientific">Ascobolus immersus RN42</name>
    <dbReference type="NCBI Taxonomy" id="1160509"/>
    <lineage>
        <taxon>Eukaryota</taxon>
        <taxon>Fungi</taxon>
        <taxon>Dikarya</taxon>
        <taxon>Ascomycota</taxon>
        <taxon>Pezizomycotina</taxon>
        <taxon>Pezizomycetes</taxon>
        <taxon>Pezizales</taxon>
        <taxon>Ascobolaceae</taxon>
        <taxon>Ascobolus</taxon>
    </lineage>
</organism>
<dbReference type="EMBL" id="ML119720">
    <property type="protein sequence ID" value="RPA77863.1"/>
    <property type="molecule type" value="Genomic_DNA"/>
</dbReference>
<evidence type="ECO:0000313" key="2">
    <source>
        <dbReference type="EMBL" id="RPA77863.1"/>
    </source>
</evidence>
<feature type="domain" description="F-box" evidence="1">
    <location>
        <begin position="19"/>
        <end position="63"/>
    </location>
</feature>
<accession>A0A3N4HVH0</accession>